<reference evidence="2" key="1">
    <citation type="submission" date="2020-02" db="EMBL/GenBank/DDBJ databases">
        <authorList>
            <person name="Meier V. D."/>
        </authorList>
    </citation>
    <scope>NUCLEOTIDE SEQUENCE</scope>
    <source>
        <strain evidence="2">AVDCRST_MAG89</strain>
    </source>
</reference>
<organism evidence="2">
    <name type="scientific">uncultured Gemmatimonadota bacterium</name>
    <dbReference type="NCBI Taxonomy" id="203437"/>
    <lineage>
        <taxon>Bacteria</taxon>
        <taxon>Pseudomonadati</taxon>
        <taxon>Gemmatimonadota</taxon>
        <taxon>environmental samples</taxon>
    </lineage>
</organism>
<protein>
    <recommendedName>
        <fullName evidence="3">General secretion pathway GspH domain-containing protein</fullName>
    </recommendedName>
</protein>
<gene>
    <name evidence="2" type="ORF">AVDCRST_MAG89-2875</name>
</gene>
<keyword evidence="1" id="KW-0472">Membrane</keyword>
<sequence length="161" mass="17915">MERRRGGYTLVEVLAVLCIAGLVCALGVPRLDGMLAYMRVRSAAGVVAGDLALVRMLAVRNGSTVVLVMEPSPDCRVRFRGRRAGYRYRVQGRMRSTTPPRVVDLRLAGGRVCMEMNGPDTLAVNSRGLPHGFNNRTFWVHEREYADSLFLSVVGRVRRTH</sequence>
<keyword evidence="1" id="KW-0812">Transmembrane</keyword>
<evidence type="ECO:0008006" key="3">
    <source>
        <dbReference type="Google" id="ProtNLM"/>
    </source>
</evidence>
<accession>A0A6J4LZU0</accession>
<keyword evidence="1" id="KW-1133">Transmembrane helix</keyword>
<evidence type="ECO:0000256" key="1">
    <source>
        <dbReference type="SAM" id="Phobius"/>
    </source>
</evidence>
<name>A0A6J4LZU0_9BACT</name>
<dbReference type="SUPFAM" id="SSF54523">
    <property type="entry name" value="Pili subunits"/>
    <property type="match status" value="1"/>
</dbReference>
<feature type="transmembrane region" description="Helical" evidence="1">
    <location>
        <begin position="7"/>
        <end position="28"/>
    </location>
</feature>
<dbReference type="InterPro" id="IPR045584">
    <property type="entry name" value="Pilin-like"/>
</dbReference>
<evidence type="ECO:0000313" key="2">
    <source>
        <dbReference type="EMBL" id="CAA9346114.1"/>
    </source>
</evidence>
<dbReference type="EMBL" id="CADCTV010000599">
    <property type="protein sequence ID" value="CAA9346114.1"/>
    <property type="molecule type" value="Genomic_DNA"/>
</dbReference>
<proteinExistence type="predicted"/>
<dbReference type="AlphaFoldDB" id="A0A6J4LZU0"/>